<accession>A0A402AVJ3</accession>
<proteinExistence type="predicted"/>
<reference evidence="2" key="1">
    <citation type="submission" date="2018-12" db="EMBL/GenBank/DDBJ databases">
        <title>Tengunoibacter tsumagoiensis gen. nov., sp. nov., Dictyobacter kobayashii sp. nov., D. alpinus sp. nov., and D. joshuensis sp. nov. and description of Dictyobacteraceae fam. nov. within the order Ktedonobacterales isolated from Tengu-no-mugimeshi.</title>
        <authorList>
            <person name="Wang C.M."/>
            <person name="Zheng Y."/>
            <person name="Sakai Y."/>
            <person name="Toyoda A."/>
            <person name="Minakuchi Y."/>
            <person name="Abe K."/>
            <person name="Yokota A."/>
            <person name="Yabe S."/>
        </authorList>
    </citation>
    <scope>NUCLEOTIDE SEQUENCE [LARGE SCALE GENOMIC DNA]</scope>
    <source>
        <strain evidence="2">Uno11</strain>
    </source>
</reference>
<dbReference type="EMBL" id="BIFS01000002">
    <property type="protein sequence ID" value="GCE23136.1"/>
    <property type="molecule type" value="Genomic_DNA"/>
</dbReference>
<gene>
    <name evidence="1" type="ORF">KDK_69360</name>
</gene>
<protein>
    <submittedName>
        <fullName evidence="1">Uncharacterized protein</fullName>
    </submittedName>
</protein>
<organism evidence="1 2">
    <name type="scientific">Dictyobacter kobayashii</name>
    <dbReference type="NCBI Taxonomy" id="2014872"/>
    <lineage>
        <taxon>Bacteria</taxon>
        <taxon>Bacillati</taxon>
        <taxon>Chloroflexota</taxon>
        <taxon>Ktedonobacteria</taxon>
        <taxon>Ktedonobacterales</taxon>
        <taxon>Dictyobacteraceae</taxon>
        <taxon>Dictyobacter</taxon>
    </lineage>
</organism>
<dbReference type="Proteomes" id="UP000287188">
    <property type="component" value="Unassembled WGS sequence"/>
</dbReference>
<name>A0A402AVJ3_9CHLR</name>
<comment type="caution">
    <text evidence="1">The sequence shown here is derived from an EMBL/GenBank/DDBJ whole genome shotgun (WGS) entry which is preliminary data.</text>
</comment>
<sequence>MYASYDAMGNMTCRNVDTTSSHGCDAAQSGAIMTYDNEGRLDTWVTPNGTVASDQYLYDNSGQRVLQRASNTVGSTTTTSDTISFDGFTDVTYHRRYNLDHQVLQCRWTKSGDAPGWHLLLSDARLLRKQ</sequence>
<evidence type="ECO:0000313" key="1">
    <source>
        <dbReference type="EMBL" id="GCE23136.1"/>
    </source>
</evidence>
<keyword evidence="2" id="KW-1185">Reference proteome</keyword>
<evidence type="ECO:0000313" key="2">
    <source>
        <dbReference type="Proteomes" id="UP000287188"/>
    </source>
</evidence>
<dbReference type="AlphaFoldDB" id="A0A402AVJ3"/>
<dbReference type="Gene3D" id="2.180.10.10">
    <property type="entry name" value="RHS repeat-associated core"/>
    <property type="match status" value="1"/>
</dbReference>